<dbReference type="PANTHER" id="PTHR11006">
    <property type="entry name" value="PROTEIN ARGININE N-METHYLTRANSFERASE"/>
    <property type="match status" value="1"/>
</dbReference>
<dbReference type="GO" id="GO:0042054">
    <property type="term" value="F:histone methyltransferase activity"/>
    <property type="evidence" value="ECO:0007669"/>
    <property type="project" value="TreeGrafter"/>
</dbReference>
<evidence type="ECO:0000313" key="8">
    <source>
        <dbReference type="Proteomes" id="UP000231279"/>
    </source>
</evidence>
<dbReference type="Pfam" id="PF22528">
    <property type="entry name" value="PRMT_C"/>
    <property type="match status" value="2"/>
</dbReference>
<accession>A0A2G9I7Z8</accession>
<dbReference type="EMBL" id="NKXS01000169">
    <property type="protein sequence ID" value="PIN25888.1"/>
    <property type="molecule type" value="Genomic_DNA"/>
</dbReference>
<dbReference type="GO" id="GO:0032259">
    <property type="term" value="P:methylation"/>
    <property type="evidence" value="ECO:0007669"/>
    <property type="project" value="UniProtKB-KW"/>
</dbReference>
<dbReference type="OrthoDB" id="412876at2759"/>
<proteinExistence type="predicted"/>
<feature type="domain" description="Protein arginine N-methyltransferase" evidence="6">
    <location>
        <begin position="90"/>
        <end position="205"/>
    </location>
</feature>
<comment type="caution">
    <text evidence="7">The sequence shown here is derived from an EMBL/GenBank/DDBJ whole genome shotgun (WGS) entry which is preliminary data.</text>
</comment>
<evidence type="ECO:0000256" key="3">
    <source>
        <dbReference type="ARBA" id="ARBA00022691"/>
    </source>
</evidence>
<dbReference type="SUPFAM" id="SSF53335">
    <property type="entry name" value="S-adenosyl-L-methionine-dependent methyltransferases"/>
    <property type="match status" value="2"/>
</dbReference>
<keyword evidence="4" id="KW-0677">Repeat</keyword>
<dbReference type="PANTHER" id="PTHR11006:SF4">
    <property type="entry name" value="PROTEIN ARGININE N-METHYLTRANSFERASE 7"/>
    <property type="match status" value="1"/>
</dbReference>
<dbReference type="PROSITE" id="PS51678">
    <property type="entry name" value="SAM_MT_PRMT"/>
    <property type="match status" value="2"/>
</dbReference>
<evidence type="ECO:0000256" key="5">
    <source>
        <dbReference type="PROSITE-ProRule" id="PRU01015"/>
    </source>
</evidence>
<dbReference type="Proteomes" id="UP000231279">
    <property type="component" value="Unassembled WGS sequence"/>
</dbReference>
<dbReference type="InterPro" id="IPR025799">
    <property type="entry name" value="Arg_MeTrfase"/>
</dbReference>
<dbReference type="InterPro" id="IPR055135">
    <property type="entry name" value="PRMT_dom"/>
</dbReference>
<dbReference type="AlphaFoldDB" id="A0A2G9I7Z8"/>
<evidence type="ECO:0000256" key="4">
    <source>
        <dbReference type="ARBA" id="ARBA00022737"/>
    </source>
</evidence>
<name>A0A2G9I7Z8_9LAMI</name>
<reference evidence="8" key="1">
    <citation type="journal article" date="2018" name="Gigascience">
        <title>Genome assembly of the Pink Ipe (Handroanthus impetiginosus, Bignoniaceae), a highly valued, ecologically keystone Neotropical timber forest tree.</title>
        <authorList>
            <person name="Silva-Junior O.B."/>
            <person name="Grattapaglia D."/>
            <person name="Novaes E."/>
            <person name="Collevatti R.G."/>
        </authorList>
    </citation>
    <scope>NUCLEOTIDE SEQUENCE [LARGE SCALE GENOMIC DNA]</scope>
    <source>
        <strain evidence="8">cv. UFG-1</strain>
    </source>
</reference>
<protein>
    <submittedName>
        <fullName evidence="7">Arginine N-methyltransferase</fullName>
    </submittedName>
</protein>
<keyword evidence="3 5" id="KW-0949">S-adenosyl-L-methionine</keyword>
<dbReference type="FunFam" id="2.70.160.11:FF:000017">
    <property type="entry name" value="Protein arginine N-methyltransferase 1.6"/>
    <property type="match status" value="1"/>
</dbReference>
<sequence>MQVSEILDSEFLGEGLIPTLQHAHDKLLVKNPQTVPYRATTYGQLVECTYLWEMHDLVGREAEASDNIHLVPSGMSDLIVVKQQQFAMHCDAIKEEIKLLSEPFKVFEFDFWRRPDNYRKTNLHIKATNDGTVHAIMSWWVLQLDSEGTIFYSTGPKWIPCPSDVKVLESSFLSSGNWCDHWKQCVWFTPNCLRVFKDEEVQLHAIHNETSISYEFEAPRHKEEVAHPDFRARSCQIVLSPERNALYGDGGWRCLMLNAIEKALCQRVSPLCLVADDSIFLTVTAAYLSKSSHVIPLFPGLRKKGLEYLQIVASANSYTMDRIQFPKDLQSVLQCSHQRKIDLLIAEPFYYGNDNVLPWQNLRFWKERTLLDSVLSKDVQIVPCRGLLKACAMHLPDLWRSRCSLGEVEGFDHSVVNTTLGACGDLPVTEDGPFLPFFVWQSGETKILSEVATLLEFDFLKPMSPCFAKTQIQFREFGTCHGFVLWIDWVIDAEENTVLSTGPDKRHWKQGVKLLNRPVEIGDCEFSSTEMEAFLDPSNGQLVLKHAFLMN</sequence>
<organism evidence="7 8">
    <name type="scientific">Handroanthus impetiginosus</name>
    <dbReference type="NCBI Taxonomy" id="429701"/>
    <lineage>
        <taxon>Eukaryota</taxon>
        <taxon>Viridiplantae</taxon>
        <taxon>Streptophyta</taxon>
        <taxon>Embryophyta</taxon>
        <taxon>Tracheophyta</taxon>
        <taxon>Spermatophyta</taxon>
        <taxon>Magnoliopsida</taxon>
        <taxon>eudicotyledons</taxon>
        <taxon>Gunneridae</taxon>
        <taxon>Pentapetalae</taxon>
        <taxon>asterids</taxon>
        <taxon>lamiids</taxon>
        <taxon>Lamiales</taxon>
        <taxon>Bignoniaceae</taxon>
        <taxon>Crescentiina</taxon>
        <taxon>Tabebuia alliance</taxon>
        <taxon>Handroanthus</taxon>
    </lineage>
</organism>
<keyword evidence="8" id="KW-1185">Reference proteome</keyword>
<evidence type="ECO:0000256" key="1">
    <source>
        <dbReference type="ARBA" id="ARBA00022603"/>
    </source>
</evidence>
<dbReference type="STRING" id="429701.A0A2G9I7Z8"/>
<dbReference type="InterPro" id="IPR029063">
    <property type="entry name" value="SAM-dependent_MTases_sf"/>
</dbReference>
<feature type="domain" description="Protein arginine N-methyltransferase" evidence="6">
    <location>
        <begin position="444"/>
        <end position="523"/>
    </location>
</feature>
<evidence type="ECO:0000259" key="6">
    <source>
        <dbReference type="Pfam" id="PF22528"/>
    </source>
</evidence>
<gene>
    <name evidence="7" type="ORF">CDL12_01369</name>
</gene>
<dbReference type="GO" id="GO:0016274">
    <property type="term" value="F:protein-arginine N-methyltransferase activity"/>
    <property type="evidence" value="ECO:0007669"/>
    <property type="project" value="InterPro"/>
</dbReference>
<keyword evidence="2 5" id="KW-0808">Transferase</keyword>
<keyword evidence="1 5" id="KW-0489">Methyltransferase</keyword>
<dbReference type="FunFam" id="3.40.50.150:FF:000070">
    <property type="entry name" value="Protein arginine N-methyltransferase 7"/>
    <property type="match status" value="1"/>
</dbReference>
<dbReference type="Gene3D" id="3.40.50.150">
    <property type="entry name" value="Vaccinia Virus protein VP39"/>
    <property type="match status" value="2"/>
</dbReference>
<evidence type="ECO:0000256" key="2">
    <source>
        <dbReference type="ARBA" id="ARBA00022679"/>
    </source>
</evidence>
<dbReference type="Gene3D" id="2.70.160.11">
    <property type="entry name" value="Hnrnp arginine n-methyltransferase1"/>
    <property type="match status" value="2"/>
</dbReference>
<evidence type="ECO:0000313" key="7">
    <source>
        <dbReference type="EMBL" id="PIN25888.1"/>
    </source>
</evidence>